<sequence>MSEDPKKIVADDAEAGDGYTGGAAKHDLEHHGLASRVRNSISVQSIDEDTKEGQIFSMNDIDPALDAKMRLVNNAIDEIGWTGMHLKLFFLNGFGYAADSLILLLQSVTAGQAALEFQPSFAKGLTVAAYTGMLVGALFWGLGADVIGRRIAFNVSLFICSVFAICAGASPNWIVLGLFTSLAAFGSGGNLILDTTVFLEFLPGDKQWLLTLMACWWGLAPVVAAAFAWPFLSIPRYYCTDAATCTYDNNKGWRYVWYSNGVLVLVMSVLRVTVIRLKETPKYLLAKGQDQAVVDTFHSIATKYNRPCSLTLEQLDACGPIKSTYGKTRYGLSEFVAHLRGLFATRKLGFSTFLIWLSWTLIGLAYPLFYVFLPDFLASRGANTGESSPYYTWRNYMITNVVGIFGPVLAGFMCNWKFLGRRYTMVIGALLSMAFFFAYSAVRTASQNLGFTCAIYFTVNIYYGTLYAYTPESLPSAHRATGNGIAVGCNRVMGLISAFVATYANTATSAPIYICATLYIAMAIVAIIMPFEPYGKRSM</sequence>
<comment type="subcellular location">
    <subcellularLocation>
        <location evidence="1">Membrane</location>
        <topology evidence="1">Multi-pass membrane protein</topology>
    </subcellularLocation>
</comment>
<dbReference type="GeneID" id="25327056"/>
<feature type="transmembrane region" description="Helical" evidence="8">
    <location>
        <begin position="448"/>
        <end position="469"/>
    </location>
</feature>
<dbReference type="PROSITE" id="PS50850">
    <property type="entry name" value="MFS"/>
    <property type="match status" value="1"/>
</dbReference>
<feature type="compositionally biased region" description="Basic and acidic residues" evidence="7">
    <location>
        <begin position="1"/>
        <end position="10"/>
    </location>
</feature>
<feature type="transmembrane region" description="Helical" evidence="8">
    <location>
        <begin position="348"/>
        <end position="373"/>
    </location>
</feature>
<evidence type="ECO:0000313" key="10">
    <source>
        <dbReference type="EMBL" id="KIW56489.1"/>
    </source>
</evidence>
<feature type="transmembrane region" description="Helical" evidence="8">
    <location>
        <begin position="510"/>
        <end position="531"/>
    </location>
</feature>
<keyword evidence="5 8" id="KW-1133">Transmembrane helix</keyword>
<feature type="transmembrane region" description="Helical" evidence="8">
    <location>
        <begin position="209"/>
        <end position="232"/>
    </location>
</feature>
<name>A0A0D2F906_9EURO</name>
<evidence type="ECO:0000313" key="11">
    <source>
        <dbReference type="Proteomes" id="UP000054342"/>
    </source>
</evidence>
<dbReference type="GO" id="GO:0016020">
    <property type="term" value="C:membrane"/>
    <property type="evidence" value="ECO:0007669"/>
    <property type="project" value="UniProtKB-SubCell"/>
</dbReference>
<keyword evidence="4 8" id="KW-0812">Transmembrane</keyword>
<evidence type="ECO:0000259" key="9">
    <source>
        <dbReference type="PROSITE" id="PS50850"/>
    </source>
</evidence>
<dbReference type="InterPro" id="IPR020846">
    <property type="entry name" value="MFS_dom"/>
</dbReference>
<evidence type="ECO:0000256" key="2">
    <source>
        <dbReference type="ARBA" id="ARBA00008335"/>
    </source>
</evidence>
<feature type="domain" description="Major facilitator superfamily (MFS) profile" evidence="9">
    <location>
        <begin position="85"/>
        <end position="534"/>
    </location>
</feature>
<comment type="similarity">
    <text evidence="2">Belongs to the major facilitator superfamily.</text>
</comment>
<evidence type="ECO:0000256" key="8">
    <source>
        <dbReference type="SAM" id="Phobius"/>
    </source>
</evidence>
<evidence type="ECO:0000256" key="7">
    <source>
        <dbReference type="SAM" id="MobiDB-lite"/>
    </source>
</evidence>
<evidence type="ECO:0000256" key="5">
    <source>
        <dbReference type="ARBA" id="ARBA00022989"/>
    </source>
</evidence>
<dbReference type="HOGENOM" id="CLU_001265_52_4_1"/>
<gene>
    <name evidence="10" type="ORF">PV05_05148</name>
</gene>
<evidence type="ECO:0000256" key="6">
    <source>
        <dbReference type="ARBA" id="ARBA00023136"/>
    </source>
</evidence>
<dbReference type="AlphaFoldDB" id="A0A0D2F906"/>
<keyword evidence="3" id="KW-0813">Transport</keyword>
<keyword evidence="6 8" id="KW-0472">Membrane</keyword>
<feature type="transmembrane region" description="Helical" evidence="8">
    <location>
        <begin position="393"/>
        <end position="416"/>
    </location>
</feature>
<dbReference type="OrthoDB" id="3936150at2759"/>
<dbReference type="CDD" id="cd17316">
    <property type="entry name" value="MFS_SV2_like"/>
    <property type="match status" value="1"/>
</dbReference>
<dbReference type="FunFam" id="1.20.1250.20:FF:000171">
    <property type="entry name" value="MFS general substrate transporter"/>
    <property type="match status" value="1"/>
</dbReference>
<feature type="transmembrane region" description="Helical" evidence="8">
    <location>
        <begin position="423"/>
        <end position="442"/>
    </location>
</feature>
<dbReference type="EMBL" id="KN847319">
    <property type="protein sequence ID" value="KIW56489.1"/>
    <property type="molecule type" value="Genomic_DNA"/>
</dbReference>
<dbReference type="Proteomes" id="UP000054342">
    <property type="component" value="Unassembled WGS sequence"/>
</dbReference>
<keyword evidence="11" id="KW-1185">Reference proteome</keyword>
<feature type="transmembrane region" description="Helical" evidence="8">
    <location>
        <begin position="151"/>
        <end position="170"/>
    </location>
</feature>
<evidence type="ECO:0000256" key="1">
    <source>
        <dbReference type="ARBA" id="ARBA00004141"/>
    </source>
</evidence>
<dbReference type="InterPro" id="IPR036259">
    <property type="entry name" value="MFS_trans_sf"/>
</dbReference>
<dbReference type="Gene3D" id="1.20.1250.20">
    <property type="entry name" value="MFS general substrate transporter like domains"/>
    <property type="match status" value="1"/>
</dbReference>
<organism evidence="10 11">
    <name type="scientific">Exophiala xenobiotica</name>
    <dbReference type="NCBI Taxonomy" id="348802"/>
    <lineage>
        <taxon>Eukaryota</taxon>
        <taxon>Fungi</taxon>
        <taxon>Dikarya</taxon>
        <taxon>Ascomycota</taxon>
        <taxon>Pezizomycotina</taxon>
        <taxon>Eurotiomycetes</taxon>
        <taxon>Chaetothyriomycetidae</taxon>
        <taxon>Chaetothyriales</taxon>
        <taxon>Herpotrichiellaceae</taxon>
        <taxon>Exophiala</taxon>
    </lineage>
</organism>
<dbReference type="Pfam" id="PF07690">
    <property type="entry name" value="MFS_1"/>
    <property type="match status" value="1"/>
</dbReference>
<dbReference type="GO" id="GO:0022857">
    <property type="term" value="F:transmembrane transporter activity"/>
    <property type="evidence" value="ECO:0007669"/>
    <property type="project" value="InterPro"/>
</dbReference>
<dbReference type="RefSeq" id="XP_013317073.1">
    <property type="nucleotide sequence ID" value="XM_013461619.1"/>
</dbReference>
<dbReference type="InterPro" id="IPR011701">
    <property type="entry name" value="MFS"/>
</dbReference>
<dbReference type="PANTHER" id="PTHR23511:SF4">
    <property type="entry name" value="MAJOR FACILITATOR SUPERFAMILY (MFS) PROFILE DOMAIN-CONTAINING PROTEIN"/>
    <property type="match status" value="1"/>
</dbReference>
<feature type="transmembrane region" description="Helical" evidence="8">
    <location>
        <begin position="255"/>
        <end position="274"/>
    </location>
</feature>
<reference evidence="10 11" key="1">
    <citation type="submission" date="2015-01" db="EMBL/GenBank/DDBJ databases">
        <title>The Genome Sequence of Exophiala xenobiotica CBS118157.</title>
        <authorList>
            <consortium name="The Broad Institute Genomics Platform"/>
            <person name="Cuomo C."/>
            <person name="de Hoog S."/>
            <person name="Gorbushina A."/>
            <person name="Stielow B."/>
            <person name="Teixiera M."/>
            <person name="Abouelleil A."/>
            <person name="Chapman S.B."/>
            <person name="Priest M."/>
            <person name="Young S.K."/>
            <person name="Wortman J."/>
            <person name="Nusbaum C."/>
            <person name="Birren B."/>
        </authorList>
    </citation>
    <scope>NUCLEOTIDE SEQUENCE [LARGE SCALE GENOMIC DNA]</scope>
    <source>
        <strain evidence="10 11">CBS 118157</strain>
    </source>
</reference>
<feature type="transmembrane region" description="Helical" evidence="8">
    <location>
        <begin position="481"/>
        <end position="504"/>
    </location>
</feature>
<feature type="region of interest" description="Disordered" evidence="7">
    <location>
        <begin position="1"/>
        <end position="23"/>
    </location>
</feature>
<dbReference type="SUPFAM" id="SSF103473">
    <property type="entry name" value="MFS general substrate transporter"/>
    <property type="match status" value="1"/>
</dbReference>
<dbReference type="PANTHER" id="PTHR23511">
    <property type="entry name" value="SYNAPTIC VESICLE GLYCOPROTEIN 2"/>
    <property type="match status" value="1"/>
</dbReference>
<feature type="transmembrane region" description="Helical" evidence="8">
    <location>
        <begin position="94"/>
        <end position="115"/>
    </location>
</feature>
<proteinExistence type="inferred from homology"/>
<evidence type="ECO:0000256" key="3">
    <source>
        <dbReference type="ARBA" id="ARBA00022448"/>
    </source>
</evidence>
<evidence type="ECO:0000256" key="4">
    <source>
        <dbReference type="ARBA" id="ARBA00022692"/>
    </source>
</evidence>
<protein>
    <recommendedName>
        <fullName evidence="9">Major facilitator superfamily (MFS) profile domain-containing protein</fullName>
    </recommendedName>
</protein>
<accession>A0A0D2F906</accession>
<feature type="transmembrane region" description="Helical" evidence="8">
    <location>
        <begin position="127"/>
        <end position="144"/>
    </location>
</feature>